<proteinExistence type="inferred from homology"/>
<keyword evidence="3" id="KW-0732">Signal</keyword>
<dbReference type="PROSITE" id="PS51935">
    <property type="entry name" value="NLPC_P60"/>
    <property type="match status" value="1"/>
</dbReference>
<dbReference type="GO" id="GO:0006508">
    <property type="term" value="P:proteolysis"/>
    <property type="evidence" value="ECO:0007669"/>
    <property type="project" value="UniProtKB-KW"/>
</dbReference>
<reference evidence="7 8" key="1">
    <citation type="submission" date="2018-06" db="EMBL/GenBank/DDBJ databases">
        <authorList>
            <consortium name="Pathogen Informatics"/>
            <person name="Doyle S."/>
        </authorList>
    </citation>
    <scope>NUCLEOTIDE SEQUENCE [LARGE SCALE GENOMIC DNA]</scope>
    <source>
        <strain evidence="7 8">NCTC12872</strain>
    </source>
</reference>
<dbReference type="PANTHER" id="PTHR47360:SF1">
    <property type="entry name" value="ENDOPEPTIDASE NLPC-RELATED"/>
    <property type="match status" value="1"/>
</dbReference>
<dbReference type="InterPro" id="IPR038765">
    <property type="entry name" value="Papain-like_cys_pep_sf"/>
</dbReference>
<dbReference type="PANTHER" id="PTHR47360">
    <property type="entry name" value="MUREIN DD-ENDOPEPTIDASE MEPS/MUREIN LD-CARBOXYPEPTIDASE"/>
    <property type="match status" value="1"/>
</dbReference>
<evidence type="ECO:0000256" key="3">
    <source>
        <dbReference type="ARBA" id="ARBA00022729"/>
    </source>
</evidence>
<evidence type="ECO:0000256" key="2">
    <source>
        <dbReference type="ARBA" id="ARBA00022670"/>
    </source>
</evidence>
<gene>
    <name evidence="7" type="primary">spr</name>
    <name evidence="7" type="ORF">NCTC12872_00263</name>
</gene>
<comment type="similarity">
    <text evidence="1">Belongs to the peptidase C40 family.</text>
</comment>
<evidence type="ECO:0000256" key="4">
    <source>
        <dbReference type="ARBA" id="ARBA00022801"/>
    </source>
</evidence>
<name>A0A379C7V8_9PAST</name>
<dbReference type="EC" id="3.4.-.-" evidence="7"/>
<keyword evidence="8" id="KW-1185">Reference proteome</keyword>
<dbReference type="Gene3D" id="3.90.1720.10">
    <property type="entry name" value="endopeptidase domain like (from Nostoc punctiforme)"/>
    <property type="match status" value="1"/>
</dbReference>
<keyword evidence="4 7" id="KW-0378">Hydrolase</keyword>
<dbReference type="Proteomes" id="UP000255417">
    <property type="component" value="Unassembled WGS sequence"/>
</dbReference>
<evidence type="ECO:0000256" key="5">
    <source>
        <dbReference type="ARBA" id="ARBA00022807"/>
    </source>
</evidence>
<sequence length="166" mass="18880">MVFYKHRKFLFLGVVCCYLVLFLTGCSTSGYHSESRNGHLNRSSSTIPNLIKQYNSWKGTRYQLGGMSKRGVDCSGFTLVTFRDLFGLRIARTTVAQSKQGFYIPKHNLQAGDLVFFKTGRGPFGNHVGIYVKNGVFLHASSKKGVTYSNLNSPYWKKVYWQARRL</sequence>
<dbReference type="Pfam" id="PF00877">
    <property type="entry name" value="NLPC_P60"/>
    <property type="match status" value="1"/>
</dbReference>
<dbReference type="EMBL" id="UGTA01000001">
    <property type="protein sequence ID" value="SUB58301.1"/>
    <property type="molecule type" value="Genomic_DNA"/>
</dbReference>
<evidence type="ECO:0000256" key="1">
    <source>
        <dbReference type="ARBA" id="ARBA00007074"/>
    </source>
</evidence>
<keyword evidence="2" id="KW-0645">Protease</keyword>
<dbReference type="GO" id="GO:0008234">
    <property type="term" value="F:cysteine-type peptidase activity"/>
    <property type="evidence" value="ECO:0007669"/>
    <property type="project" value="UniProtKB-KW"/>
</dbReference>
<feature type="domain" description="NlpC/P60" evidence="6">
    <location>
        <begin position="44"/>
        <end position="166"/>
    </location>
</feature>
<dbReference type="PROSITE" id="PS51257">
    <property type="entry name" value="PROKAR_LIPOPROTEIN"/>
    <property type="match status" value="1"/>
</dbReference>
<accession>A0A379C7V8</accession>
<dbReference type="InterPro" id="IPR000064">
    <property type="entry name" value="NLP_P60_dom"/>
</dbReference>
<dbReference type="OrthoDB" id="9807055at2"/>
<dbReference type="RefSeq" id="WP_115314830.1">
    <property type="nucleotide sequence ID" value="NZ_LWIF01000001.1"/>
</dbReference>
<keyword evidence="5" id="KW-0788">Thiol protease</keyword>
<evidence type="ECO:0000313" key="8">
    <source>
        <dbReference type="Proteomes" id="UP000255417"/>
    </source>
</evidence>
<evidence type="ECO:0000259" key="6">
    <source>
        <dbReference type="PROSITE" id="PS51935"/>
    </source>
</evidence>
<evidence type="ECO:0000313" key="7">
    <source>
        <dbReference type="EMBL" id="SUB58301.1"/>
    </source>
</evidence>
<protein>
    <submittedName>
        <fullName evidence="7">Probable endopeptidase Spr</fullName>
        <ecNumber evidence="7">3.4.-.-</ecNumber>
    </submittedName>
</protein>
<dbReference type="AlphaFoldDB" id="A0A379C7V8"/>
<dbReference type="InterPro" id="IPR052062">
    <property type="entry name" value="Murein_DD/LD_carboxypeptidase"/>
</dbReference>
<organism evidence="7 8">
    <name type="scientific">Phocoenobacter uteri</name>
    <dbReference type="NCBI Taxonomy" id="146806"/>
    <lineage>
        <taxon>Bacteria</taxon>
        <taxon>Pseudomonadati</taxon>
        <taxon>Pseudomonadota</taxon>
        <taxon>Gammaproteobacteria</taxon>
        <taxon>Pasteurellales</taxon>
        <taxon>Pasteurellaceae</taxon>
        <taxon>Phocoenobacter</taxon>
    </lineage>
</organism>
<dbReference type="SUPFAM" id="SSF54001">
    <property type="entry name" value="Cysteine proteinases"/>
    <property type="match status" value="1"/>
</dbReference>